<organism evidence="2 3">
    <name type="scientific">Bosea eneae</name>
    <dbReference type="NCBI Taxonomy" id="151454"/>
    <lineage>
        <taxon>Bacteria</taxon>
        <taxon>Pseudomonadati</taxon>
        <taxon>Pseudomonadota</taxon>
        <taxon>Alphaproteobacteria</taxon>
        <taxon>Hyphomicrobiales</taxon>
        <taxon>Boseaceae</taxon>
        <taxon>Bosea</taxon>
    </lineage>
</organism>
<reference evidence="3" key="2">
    <citation type="journal article" date="2019" name="Int. J. Syst. Evol. Microbiol.">
        <title>The Global Catalogue of Microorganisms (GCM) 10K type strain sequencing project: providing services to taxonomists for standard genome sequencing and annotation.</title>
        <authorList>
            <consortium name="The Broad Institute Genomics Platform"/>
            <consortium name="The Broad Institute Genome Sequencing Center for Infectious Disease"/>
            <person name="Wu L."/>
            <person name="Ma J."/>
        </authorList>
    </citation>
    <scope>NUCLEOTIDE SEQUENCE [LARGE SCALE GENOMIC DNA]</scope>
    <source>
        <strain evidence="3">NCAIM B.01391</strain>
    </source>
</reference>
<sequence length="73" mass="8055">MARFLSSRPAPSDAAPLMALLAQGELAEVEAERERLKAVIASIAPRRSTIIEGRLKRLTRKALELQVAIRRCS</sequence>
<proteinExistence type="predicted"/>
<dbReference type="EMBL" id="JBHSLW010000096">
    <property type="protein sequence ID" value="MFC5423675.1"/>
    <property type="molecule type" value="Genomic_DNA"/>
</dbReference>
<dbReference type="EMBL" id="JBHSLW010000137">
    <property type="protein sequence ID" value="MFC5423846.1"/>
    <property type="molecule type" value="Genomic_DNA"/>
</dbReference>
<accession>A0ABW0J227</accession>
<name>A0ABW0J227_9HYPH</name>
<dbReference type="Proteomes" id="UP001596053">
    <property type="component" value="Unassembled WGS sequence"/>
</dbReference>
<evidence type="ECO:0000313" key="1">
    <source>
        <dbReference type="EMBL" id="MFC5423675.1"/>
    </source>
</evidence>
<evidence type="ECO:0000313" key="3">
    <source>
        <dbReference type="Proteomes" id="UP001596053"/>
    </source>
</evidence>
<keyword evidence="3" id="KW-1185">Reference proteome</keyword>
<evidence type="ECO:0000313" key="2">
    <source>
        <dbReference type="EMBL" id="MFC5423846.1"/>
    </source>
</evidence>
<gene>
    <name evidence="1" type="ORF">ACFPOB_29515</name>
    <name evidence="2" type="ORF">ACFPOB_30455</name>
</gene>
<dbReference type="RefSeq" id="WP_377801747.1">
    <property type="nucleotide sequence ID" value="NZ_JBHSLW010000096.1"/>
</dbReference>
<protein>
    <recommendedName>
        <fullName evidence="4">Transposase</fullName>
    </recommendedName>
</protein>
<comment type="caution">
    <text evidence="2">The sequence shown here is derived from an EMBL/GenBank/DDBJ whole genome shotgun (WGS) entry which is preliminary data.</text>
</comment>
<evidence type="ECO:0008006" key="4">
    <source>
        <dbReference type="Google" id="ProtNLM"/>
    </source>
</evidence>
<reference evidence="2" key="1">
    <citation type="journal article" date="2014" name="Int. J. Syst. Evol. Microbiol.">
        <title>Complete genome of a new Firmicutes species belonging to the dominant human colonic microbiota ('Ruminococcus bicirculans') reveals two chromosomes and a selective capacity to utilize plant glucans.</title>
        <authorList>
            <consortium name="NISC Comparative Sequencing Program"/>
            <person name="Wegmann U."/>
            <person name="Louis P."/>
            <person name="Goesmann A."/>
            <person name="Henrissat B."/>
            <person name="Duncan S.H."/>
            <person name="Flint H.J."/>
        </authorList>
    </citation>
    <scope>NUCLEOTIDE SEQUENCE</scope>
    <source>
        <strain evidence="2">CCUG 43111</strain>
    </source>
</reference>
<reference evidence="2" key="3">
    <citation type="submission" date="2024-09" db="EMBL/GenBank/DDBJ databases">
        <authorList>
            <person name="Sun Q."/>
            <person name="Mori K."/>
        </authorList>
    </citation>
    <scope>NUCLEOTIDE SEQUENCE</scope>
    <source>
        <strain evidence="2">CCUG 43111</strain>
    </source>
</reference>